<dbReference type="Proteomes" id="UP000449906">
    <property type="component" value="Unassembled WGS sequence"/>
</dbReference>
<name>A0A7J5DTF3_NOCSI</name>
<accession>A0A7J5DTF3</accession>
<gene>
    <name evidence="10" type="ORF">F9L07_22950</name>
</gene>
<keyword evidence="4 6" id="KW-0274">FAD</keyword>
<evidence type="ECO:0000256" key="1">
    <source>
        <dbReference type="ARBA" id="ARBA00001974"/>
    </source>
</evidence>
<dbReference type="CDD" id="cd00567">
    <property type="entry name" value="ACAD"/>
    <property type="match status" value="1"/>
</dbReference>
<evidence type="ECO:0000313" key="11">
    <source>
        <dbReference type="Proteomes" id="UP000449906"/>
    </source>
</evidence>
<dbReference type="InterPro" id="IPR036250">
    <property type="entry name" value="AcylCo_DH-like_C"/>
</dbReference>
<evidence type="ECO:0000259" key="7">
    <source>
        <dbReference type="Pfam" id="PF00441"/>
    </source>
</evidence>
<evidence type="ECO:0000259" key="8">
    <source>
        <dbReference type="Pfam" id="PF02770"/>
    </source>
</evidence>
<protein>
    <submittedName>
        <fullName evidence="10">Acyl-CoA dehydrogenase</fullName>
    </submittedName>
</protein>
<dbReference type="Gene3D" id="2.40.110.10">
    <property type="entry name" value="Butyryl-CoA Dehydrogenase, subunit A, domain 2"/>
    <property type="match status" value="1"/>
</dbReference>
<evidence type="ECO:0000256" key="5">
    <source>
        <dbReference type="ARBA" id="ARBA00023002"/>
    </source>
</evidence>
<feature type="domain" description="Acyl-CoA oxidase/dehydrogenase middle" evidence="8">
    <location>
        <begin position="148"/>
        <end position="234"/>
    </location>
</feature>
<dbReference type="InterPro" id="IPR037069">
    <property type="entry name" value="AcylCoA_DH/ox_N_sf"/>
</dbReference>
<dbReference type="FunFam" id="1.20.140.10:FF:000001">
    <property type="entry name" value="Acyl-CoA dehydrogenase"/>
    <property type="match status" value="1"/>
</dbReference>
<dbReference type="SUPFAM" id="SSF47203">
    <property type="entry name" value="Acyl-CoA dehydrogenase C-terminal domain-like"/>
    <property type="match status" value="1"/>
</dbReference>
<reference evidence="10 11" key="1">
    <citation type="submission" date="2019-09" db="EMBL/GenBank/DDBJ databases">
        <title>Pimelobacter sp. isolated from Paulinella.</title>
        <authorList>
            <person name="Jeong S.E."/>
        </authorList>
    </citation>
    <scope>NUCLEOTIDE SEQUENCE [LARGE SCALE GENOMIC DNA]</scope>
    <source>
        <strain evidence="10 11">Pch-N</strain>
    </source>
</reference>
<dbReference type="AlphaFoldDB" id="A0A7J5DTF3"/>
<dbReference type="Pfam" id="PF02770">
    <property type="entry name" value="Acyl-CoA_dh_M"/>
    <property type="match status" value="1"/>
</dbReference>
<sequence length="402" mass="42424">MLSLIAGPSLTSSSFYGLQSHRRYAVLLPPWDDEQQALVTSFSRFCRERLAAGLPDAARADPAAVRPLLKALLPFGLGNGRVPATSGGLGLDAVTAGLLLEAGVEHAYDVVTPAFINETVAVILARHGQGAVRERYLAPLLAAERIGCTANTEPSGGSDVGQTATRATPTATGFRLRGTKVWITNGHLADFAVVLARSDESGALDLYVVDREAHGYLVDPLVTNGETTTAQLTFDVEVPRDHRLATDGGGLGAMLSIFQEARALVAITAIGLAQAAQASALAYTEGRVLFGAPLTAKQLVQAKLADSDTEIAAARGLAFHALALKDHGRPFDLASARAKLFATEMAQRVVDRSQQLLGGYGTTPDHPVERLARLVAMSRIYEGPSDVQRLIIGRALTGRAAF</sequence>
<dbReference type="Pfam" id="PF00441">
    <property type="entry name" value="Acyl-CoA_dh_1"/>
    <property type="match status" value="1"/>
</dbReference>
<dbReference type="GO" id="GO:0050660">
    <property type="term" value="F:flavin adenine dinucleotide binding"/>
    <property type="evidence" value="ECO:0007669"/>
    <property type="project" value="InterPro"/>
</dbReference>
<keyword evidence="3 6" id="KW-0285">Flavoprotein</keyword>
<dbReference type="Gene3D" id="1.20.140.10">
    <property type="entry name" value="Butyryl-CoA Dehydrogenase, subunit A, domain 3"/>
    <property type="match status" value="1"/>
</dbReference>
<dbReference type="PANTHER" id="PTHR43884">
    <property type="entry name" value="ACYL-COA DEHYDROGENASE"/>
    <property type="match status" value="1"/>
</dbReference>
<dbReference type="GO" id="GO:0003995">
    <property type="term" value="F:acyl-CoA dehydrogenase activity"/>
    <property type="evidence" value="ECO:0007669"/>
    <property type="project" value="TreeGrafter"/>
</dbReference>
<keyword evidence="5 6" id="KW-0560">Oxidoreductase</keyword>
<feature type="domain" description="Acyl-CoA dehydrogenase/oxidase N-terminal" evidence="9">
    <location>
        <begin position="33"/>
        <end position="143"/>
    </location>
</feature>
<dbReference type="InterPro" id="IPR009100">
    <property type="entry name" value="AcylCoA_DH/oxidase_NM_dom_sf"/>
</dbReference>
<comment type="similarity">
    <text evidence="2 6">Belongs to the acyl-CoA dehydrogenase family.</text>
</comment>
<comment type="cofactor">
    <cofactor evidence="1 6">
        <name>FAD</name>
        <dbReference type="ChEBI" id="CHEBI:57692"/>
    </cofactor>
</comment>
<evidence type="ECO:0000256" key="6">
    <source>
        <dbReference type="RuleBase" id="RU362125"/>
    </source>
</evidence>
<dbReference type="Gene3D" id="1.10.540.10">
    <property type="entry name" value="Acyl-CoA dehydrogenase/oxidase, N-terminal domain"/>
    <property type="match status" value="1"/>
</dbReference>
<dbReference type="InterPro" id="IPR009075">
    <property type="entry name" value="AcylCo_DH/oxidase_C"/>
</dbReference>
<dbReference type="EMBL" id="WBVM01000003">
    <property type="protein sequence ID" value="KAB2808376.1"/>
    <property type="molecule type" value="Genomic_DNA"/>
</dbReference>
<feature type="domain" description="Acyl-CoA dehydrogenase/oxidase C-terminal" evidence="7">
    <location>
        <begin position="248"/>
        <end position="396"/>
    </location>
</feature>
<evidence type="ECO:0000259" key="9">
    <source>
        <dbReference type="Pfam" id="PF02771"/>
    </source>
</evidence>
<dbReference type="SUPFAM" id="SSF56645">
    <property type="entry name" value="Acyl-CoA dehydrogenase NM domain-like"/>
    <property type="match status" value="1"/>
</dbReference>
<dbReference type="Pfam" id="PF02771">
    <property type="entry name" value="Acyl-CoA_dh_N"/>
    <property type="match status" value="1"/>
</dbReference>
<dbReference type="InterPro" id="IPR006091">
    <property type="entry name" value="Acyl-CoA_Oxase/DH_mid-dom"/>
</dbReference>
<evidence type="ECO:0000256" key="4">
    <source>
        <dbReference type="ARBA" id="ARBA00022827"/>
    </source>
</evidence>
<dbReference type="InterPro" id="IPR046373">
    <property type="entry name" value="Acyl-CoA_Oxase/DH_mid-dom_sf"/>
</dbReference>
<dbReference type="InterPro" id="IPR013786">
    <property type="entry name" value="AcylCoA_DH/ox_N"/>
</dbReference>
<evidence type="ECO:0000313" key="10">
    <source>
        <dbReference type="EMBL" id="KAB2808376.1"/>
    </source>
</evidence>
<evidence type="ECO:0000256" key="3">
    <source>
        <dbReference type="ARBA" id="ARBA00022630"/>
    </source>
</evidence>
<dbReference type="PANTHER" id="PTHR43884:SF12">
    <property type="entry name" value="ISOVALERYL-COA DEHYDROGENASE, MITOCHONDRIAL-RELATED"/>
    <property type="match status" value="1"/>
</dbReference>
<evidence type="ECO:0000256" key="2">
    <source>
        <dbReference type="ARBA" id="ARBA00009347"/>
    </source>
</evidence>
<organism evidence="10 11">
    <name type="scientific">Nocardioides simplex</name>
    <name type="common">Arthrobacter simplex</name>
    <dbReference type="NCBI Taxonomy" id="2045"/>
    <lineage>
        <taxon>Bacteria</taxon>
        <taxon>Bacillati</taxon>
        <taxon>Actinomycetota</taxon>
        <taxon>Actinomycetes</taxon>
        <taxon>Propionibacteriales</taxon>
        <taxon>Nocardioidaceae</taxon>
        <taxon>Pimelobacter</taxon>
    </lineage>
</organism>
<comment type="caution">
    <text evidence="10">The sequence shown here is derived from an EMBL/GenBank/DDBJ whole genome shotgun (WGS) entry which is preliminary data.</text>
</comment>
<proteinExistence type="inferred from homology"/>